<keyword evidence="3" id="KW-1185">Reference proteome</keyword>
<feature type="region of interest" description="Disordered" evidence="1">
    <location>
        <begin position="1"/>
        <end position="130"/>
    </location>
</feature>
<evidence type="ECO:0000313" key="2">
    <source>
        <dbReference type="EMBL" id="PYI08632.1"/>
    </source>
</evidence>
<evidence type="ECO:0000313" key="3">
    <source>
        <dbReference type="Proteomes" id="UP000248423"/>
    </source>
</evidence>
<gene>
    <name evidence="2" type="ORF">BO78DRAFT_59910</name>
</gene>
<protein>
    <submittedName>
        <fullName evidence="2">Uncharacterized protein</fullName>
    </submittedName>
</protein>
<dbReference type="AlphaFoldDB" id="A0A319EEI8"/>
<accession>A0A319EEI8</accession>
<dbReference type="Proteomes" id="UP000248423">
    <property type="component" value="Unassembled WGS sequence"/>
</dbReference>
<sequence length="130" mass="14777">MRHKESLPTEVSDGEAIPGHARIIPNRLGERPSTNHARDKPGDNKKRLSESRRGEQRPYQSRMNPPRGQPRPAVRHQETTDCIRNTATGVSPTRRACRSLHDEERRSDNWPDRLASWRQPGMGAALRATT</sequence>
<dbReference type="VEuPathDB" id="FungiDB:BO78DRAFT_59910"/>
<evidence type="ECO:0000256" key="1">
    <source>
        <dbReference type="SAM" id="MobiDB-lite"/>
    </source>
</evidence>
<feature type="compositionally biased region" description="Polar residues" evidence="1">
    <location>
        <begin position="82"/>
        <end position="91"/>
    </location>
</feature>
<feature type="compositionally biased region" description="Basic and acidic residues" evidence="1">
    <location>
        <begin position="99"/>
        <end position="111"/>
    </location>
</feature>
<feature type="compositionally biased region" description="Basic and acidic residues" evidence="1">
    <location>
        <begin position="36"/>
        <end position="56"/>
    </location>
</feature>
<name>A0A319EEI8_ASPSB</name>
<proteinExistence type="predicted"/>
<dbReference type="EMBL" id="KZ826333">
    <property type="protein sequence ID" value="PYI08632.1"/>
    <property type="molecule type" value="Genomic_DNA"/>
</dbReference>
<reference evidence="2 3" key="1">
    <citation type="submission" date="2018-02" db="EMBL/GenBank/DDBJ databases">
        <title>The genomes of Aspergillus section Nigri reveals drivers in fungal speciation.</title>
        <authorList>
            <consortium name="DOE Joint Genome Institute"/>
            <person name="Vesth T.C."/>
            <person name="Nybo J."/>
            <person name="Theobald S."/>
            <person name="Brandl J."/>
            <person name="Frisvad J.C."/>
            <person name="Nielsen K.F."/>
            <person name="Lyhne E.K."/>
            <person name="Kogle M.E."/>
            <person name="Kuo A."/>
            <person name="Riley R."/>
            <person name="Clum A."/>
            <person name="Nolan M."/>
            <person name="Lipzen A."/>
            <person name="Salamov A."/>
            <person name="Henrissat B."/>
            <person name="Wiebenga A."/>
            <person name="De vries R.P."/>
            <person name="Grigoriev I.V."/>
            <person name="Mortensen U.H."/>
            <person name="Andersen M.R."/>
            <person name="Baker S.E."/>
        </authorList>
    </citation>
    <scope>NUCLEOTIDE SEQUENCE [LARGE SCALE GENOMIC DNA]</scope>
    <source>
        <strain evidence="2 3">CBS 121057</strain>
    </source>
</reference>
<organism evidence="2 3">
    <name type="scientific">Aspergillus sclerotiicarbonarius (strain CBS 121057 / IBT 28362)</name>
    <dbReference type="NCBI Taxonomy" id="1448318"/>
    <lineage>
        <taxon>Eukaryota</taxon>
        <taxon>Fungi</taxon>
        <taxon>Dikarya</taxon>
        <taxon>Ascomycota</taxon>
        <taxon>Pezizomycotina</taxon>
        <taxon>Eurotiomycetes</taxon>
        <taxon>Eurotiomycetidae</taxon>
        <taxon>Eurotiales</taxon>
        <taxon>Aspergillaceae</taxon>
        <taxon>Aspergillus</taxon>
        <taxon>Aspergillus subgen. Circumdati</taxon>
    </lineage>
</organism>